<evidence type="ECO:0000313" key="2">
    <source>
        <dbReference type="Proteomes" id="UP001216139"/>
    </source>
</evidence>
<dbReference type="Proteomes" id="UP001216139">
    <property type="component" value="Chromosome"/>
</dbReference>
<proteinExistence type="predicted"/>
<organism evidence="1 2">
    <name type="scientific">Mucilaginibacter jinjuensis</name>
    <dbReference type="NCBI Taxonomy" id="1176721"/>
    <lineage>
        <taxon>Bacteria</taxon>
        <taxon>Pseudomonadati</taxon>
        <taxon>Bacteroidota</taxon>
        <taxon>Sphingobacteriia</taxon>
        <taxon>Sphingobacteriales</taxon>
        <taxon>Sphingobacteriaceae</taxon>
        <taxon>Mucilaginibacter</taxon>
    </lineage>
</organism>
<reference evidence="1 2" key="1">
    <citation type="submission" date="2023-02" db="EMBL/GenBank/DDBJ databases">
        <title>Genome sequence of Mucilaginibacter jinjuensis strain KACC 16571.</title>
        <authorList>
            <person name="Kim S."/>
            <person name="Heo J."/>
            <person name="Kwon S.-W."/>
        </authorList>
    </citation>
    <scope>NUCLEOTIDE SEQUENCE [LARGE SCALE GENOMIC DNA]</scope>
    <source>
        <strain evidence="1 2">KACC 16571</strain>
    </source>
</reference>
<protein>
    <submittedName>
        <fullName evidence="1">Uncharacterized protein</fullName>
    </submittedName>
</protein>
<accession>A0ABY7T8A7</accession>
<name>A0ABY7T8A7_9SPHI</name>
<keyword evidence="2" id="KW-1185">Reference proteome</keyword>
<dbReference type="RefSeq" id="WP_273630743.1">
    <property type="nucleotide sequence ID" value="NZ_CP117167.1"/>
</dbReference>
<dbReference type="EMBL" id="CP117167">
    <property type="protein sequence ID" value="WCT12478.1"/>
    <property type="molecule type" value="Genomic_DNA"/>
</dbReference>
<sequence>MKTINKTDLMLKALDIELKRILKADLEAYRTKQLIAAINQSAQKAA</sequence>
<gene>
    <name evidence="1" type="ORF">PQO05_00850</name>
</gene>
<evidence type="ECO:0000313" key="1">
    <source>
        <dbReference type="EMBL" id="WCT12478.1"/>
    </source>
</evidence>